<dbReference type="RefSeq" id="WP_112146059.1">
    <property type="nucleotide sequence ID" value="NZ_PRLC01000016.1"/>
</dbReference>
<sequence length="432" mass="50095">MIDSVYQDRISQIVKIAQESNHIVSQQIAFDILQDKDNHLTVEEFEQASNDLRAKGVQITSFETSEDYPDDPSSAPTFIPADVHIQTRSVNVDAILDRLNYNEIDLKPLFQRQGNLWSMQQQSRLIESLMLKIPLPAFYFDAADESSWVVIDGLQRLTAFQNYLMPSEKDNDPSKTPPYRLEGLQYLTQFNGKTFSELPRQYIRRIKESQLVLYLVERGTPDEIVRNIFQRINTGGLTLSEQEIRQALYEGDGTKLTEELAKSESFLNATQNAVETDRMTDREYINRYLAFTLFDYEKCYNGNIDSFLSYALKELKKCSPGRLDQIRSDFCHTMDLCAFLFGKYAFRTQNKDWRRGRLNKALFEVCSVCFSRLSAEKESILRAHSSDFLKCFHDLLQKDEYRNALRGGDSSAVRRRINMTQEFLEAFICSNE</sequence>
<dbReference type="Proteomes" id="UP000250429">
    <property type="component" value="Unassembled WGS sequence"/>
</dbReference>
<evidence type="ECO:0000313" key="2">
    <source>
        <dbReference type="EMBL" id="RAW57688.1"/>
    </source>
</evidence>
<protein>
    <submittedName>
        <fullName evidence="2">DUF262 domain-containing protein</fullName>
    </submittedName>
</protein>
<dbReference type="Pfam" id="PF03235">
    <property type="entry name" value="GmrSD_N"/>
    <property type="match status" value="1"/>
</dbReference>
<keyword evidence="3" id="KW-1185">Reference proteome</keyword>
<name>A0A329U9U3_9FIRM</name>
<dbReference type="PANTHER" id="PTHR39639:SF1">
    <property type="entry name" value="DUF262 DOMAIN-CONTAINING PROTEIN"/>
    <property type="match status" value="1"/>
</dbReference>
<dbReference type="PANTHER" id="PTHR39639">
    <property type="entry name" value="CHROMOSOME 16, WHOLE GENOME SHOTGUN SEQUENCE"/>
    <property type="match status" value="1"/>
</dbReference>
<dbReference type="AlphaFoldDB" id="A0A329U9U3"/>
<proteinExistence type="predicted"/>
<reference evidence="2 3" key="1">
    <citation type="submission" date="2018-02" db="EMBL/GenBank/DDBJ databases">
        <title>Complete genome sequencing of Faecalibacterium prausnitzii strains isolated from the human gut.</title>
        <authorList>
            <person name="Fitzgerald B.C."/>
            <person name="Shkoporov A.N."/>
            <person name="Ross P.R."/>
            <person name="Hill C."/>
        </authorList>
    </citation>
    <scope>NUCLEOTIDE SEQUENCE [LARGE SCALE GENOMIC DNA]</scope>
    <source>
        <strain evidence="2 3">APC922/41-1</strain>
    </source>
</reference>
<accession>A0A329U9U3</accession>
<dbReference type="InterPro" id="IPR004919">
    <property type="entry name" value="GmrSD_N"/>
</dbReference>
<evidence type="ECO:0000259" key="1">
    <source>
        <dbReference type="Pfam" id="PF03235"/>
    </source>
</evidence>
<comment type="caution">
    <text evidence="2">The sequence shown here is derived from an EMBL/GenBank/DDBJ whole genome shotgun (WGS) entry which is preliminary data.</text>
</comment>
<gene>
    <name evidence="2" type="ORF">C4N23_11085</name>
</gene>
<dbReference type="EMBL" id="PRLC01000016">
    <property type="protein sequence ID" value="RAW57688.1"/>
    <property type="molecule type" value="Genomic_DNA"/>
</dbReference>
<organism evidence="2 3">
    <name type="scientific">Faecalibacterium hattorii</name>
    <dbReference type="NCBI Taxonomy" id="2935520"/>
    <lineage>
        <taxon>Bacteria</taxon>
        <taxon>Bacillati</taxon>
        <taxon>Bacillota</taxon>
        <taxon>Clostridia</taxon>
        <taxon>Eubacteriales</taxon>
        <taxon>Oscillospiraceae</taxon>
        <taxon>Faecalibacterium</taxon>
    </lineage>
</organism>
<evidence type="ECO:0000313" key="3">
    <source>
        <dbReference type="Proteomes" id="UP000250429"/>
    </source>
</evidence>
<feature type="domain" description="GmrSD restriction endonucleases N-terminal" evidence="1">
    <location>
        <begin position="103"/>
        <end position="249"/>
    </location>
</feature>